<feature type="transmembrane region" description="Helical" evidence="5">
    <location>
        <begin position="255"/>
        <end position="278"/>
    </location>
</feature>
<dbReference type="GO" id="GO:0016020">
    <property type="term" value="C:membrane"/>
    <property type="evidence" value="ECO:0007669"/>
    <property type="project" value="UniProtKB-SubCell"/>
</dbReference>
<protein>
    <recommendedName>
        <fullName evidence="6">Major facilitator superfamily (MFS) profile domain-containing protein</fullName>
    </recommendedName>
</protein>
<gene>
    <name evidence="7" type="ORF">S01H1_12127</name>
</gene>
<name>X0U739_9ZZZZ</name>
<dbReference type="PROSITE" id="PS50850">
    <property type="entry name" value="MFS"/>
    <property type="match status" value="1"/>
</dbReference>
<organism evidence="7">
    <name type="scientific">marine sediment metagenome</name>
    <dbReference type="NCBI Taxonomy" id="412755"/>
    <lineage>
        <taxon>unclassified sequences</taxon>
        <taxon>metagenomes</taxon>
        <taxon>ecological metagenomes</taxon>
    </lineage>
</organism>
<dbReference type="Pfam" id="PF07690">
    <property type="entry name" value="MFS_1"/>
    <property type="match status" value="1"/>
</dbReference>
<feature type="transmembrane region" description="Helical" evidence="5">
    <location>
        <begin position="224"/>
        <end position="243"/>
    </location>
</feature>
<comment type="caution">
    <text evidence="7">The sequence shown here is derived from an EMBL/GenBank/DDBJ whole genome shotgun (WGS) entry which is preliminary data.</text>
</comment>
<feature type="transmembrane region" description="Helical" evidence="5">
    <location>
        <begin position="70"/>
        <end position="91"/>
    </location>
</feature>
<dbReference type="InterPro" id="IPR036259">
    <property type="entry name" value="MFS_trans_sf"/>
</dbReference>
<feature type="domain" description="Major facilitator superfamily (MFS) profile" evidence="6">
    <location>
        <begin position="1"/>
        <end position="314"/>
    </location>
</feature>
<feature type="transmembrane region" description="Helical" evidence="5">
    <location>
        <begin position="201"/>
        <end position="218"/>
    </location>
</feature>
<feature type="transmembrane region" description="Helical" evidence="5">
    <location>
        <begin position="133"/>
        <end position="151"/>
    </location>
</feature>
<dbReference type="EMBL" id="BARS01006207">
    <property type="protein sequence ID" value="GAF84330.1"/>
    <property type="molecule type" value="Genomic_DNA"/>
</dbReference>
<feature type="transmembrane region" description="Helical" evidence="5">
    <location>
        <begin position="171"/>
        <end position="189"/>
    </location>
</feature>
<keyword evidence="3 5" id="KW-1133">Transmembrane helix</keyword>
<dbReference type="InterPro" id="IPR050327">
    <property type="entry name" value="Proton-linked_MCT"/>
</dbReference>
<comment type="subcellular location">
    <subcellularLocation>
        <location evidence="1">Membrane</location>
        <topology evidence="1">Multi-pass membrane protein</topology>
    </subcellularLocation>
</comment>
<keyword evidence="2 5" id="KW-0812">Transmembrane</keyword>
<evidence type="ECO:0000259" key="6">
    <source>
        <dbReference type="PROSITE" id="PS50850"/>
    </source>
</evidence>
<evidence type="ECO:0000256" key="3">
    <source>
        <dbReference type="ARBA" id="ARBA00022989"/>
    </source>
</evidence>
<dbReference type="PANTHER" id="PTHR11360">
    <property type="entry name" value="MONOCARBOXYLATE TRANSPORTER"/>
    <property type="match status" value="1"/>
</dbReference>
<dbReference type="InterPro" id="IPR011701">
    <property type="entry name" value="MFS"/>
</dbReference>
<reference evidence="7" key="1">
    <citation type="journal article" date="2014" name="Front. Microbiol.">
        <title>High frequency of phylogenetically diverse reductive dehalogenase-homologous genes in deep subseafloor sedimentary metagenomes.</title>
        <authorList>
            <person name="Kawai M."/>
            <person name="Futagami T."/>
            <person name="Toyoda A."/>
            <person name="Takaki Y."/>
            <person name="Nishi S."/>
            <person name="Hori S."/>
            <person name="Arai W."/>
            <person name="Tsubouchi T."/>
            <person name="Morono Y."/>
            <person name="Uchiyama I."/>
            <person name="Ito T."/>
            <person name="Fujiyama A."/>
            <person name="Inagaki F."/>
            <person name="Takami H."/>
        </authorList>
    </citation>
    <scope>NUCLEOTIDE SEQUENCE</scope>
    <source>
        <strain evidence="7">Expedition CK06-06</strain>
    </source>
</reference>
<feature type="transmembrane region" description="Helical" evidence="5">
    <location>
        <begin position="40"/>
        <end position="64"/>
    </location>
</feature>
<dbReference type="PROSITE" id="PS00216">
    <property type="entry name" value="SUGAR_TRANSPORT_1"/>
    <property type="match status" value="1"/>
</dbReference>
<evidence type="ECO:0000256" key="2">
    <source>
        <dbReference type="ARBA" id="ARBA00022692"/>
    </source>
</evidence>
<dbReference type="InterPro" id="IPR020846">
    <property type="entry name" value="MFS_dom"/>
</dbReference>
<sequence>MKTLWTACFFFSIAGLGATGMWTPVLTVAQRWFTPKKRGLALGIISTGYGLGFATMGVAFPWIVDHFNWRYAWYFLGGGALAMVILNGLLLRSTPESAGFLPWGQKEAVSSSGLRKMTHPEIGSFPKLLKDRTFWLIGFSYFCISYSLYGITTYMVDYAKYSMGLSLEKASFLATIHGLCQIIGVLTILPLSDYLGRKKTMVITQFFITSSLLGILFVGNNWIMLYILIGILAVFYGVTFPLYGACAGDYYSREVMGTVIGAWTPLYGFGAILSHWMGGVLRDAIGNYDYAFTINAVMAGIALILFSRVKKESNNPL</sequence>
<dbReference type="SUPFAM" id="SSF103473">
    <property type="entry name" value="MFS general substrate transporter"/>
    <property type="match status" value="1"/>
</dbReference>
<evidence type="ECO:0000256" key="1">
    <source>
        <dbReference type="ARBA" id="ARBA00004141"/>
    </source>
</evidence>
<dbReference type="Gene3D" id="1.20.1250.20">
    <property type="entry name" value="MFS general substrate transporter like domains"/>
    <property type="match status" value="2"/>
</dbReference>
<dbReference type="GO" id="GO:0022857">
    <property type="term" value="F:transmembrane transporter activity"/>
    <property type="evidence" value="ECO:0007669"/>
    <property type="project" value="InterPro"/>
</dbReference>
<feature type="transmembrane region" description="Helical" evidence="5">
    <location>
        <begin position="6"/>
        <end position="28"/>
    </location>
</feature>
<accession>X0U739</accession>
<proteinExistence type="predicted"/>
<evidence type="ECO:0000256" key="4">
    <source>
        <dbReference type="ARBA" id="ARBA00023136"/>
    </source>
</evidence>
<dbReference type="AlphaFoldDB" id="X0U739"/>
<feature type="transmembrane region" description="Helical" evidence="5">
    <location>
        <begin position="290"/>
        <end position="309"/>
    </location>
</feature>
<dbReference type="InterPro" id="IPR005829">
    <property type="entry name" value="Sugar_transporter_CS"/>
</dbReference>
<evidence type="ECO:0000313" key="7">
    <source>
        <dbReference type="EMBL" id="GAF84330.1"/>
    </source>
</evidence>
<evidence type="ECO:0000256" key="5">
    <source>
        <dbReference type="SAM" id="Phobius"/>
    </source>
</evidence>
<keyword evidence="4 5" id="KW-0472">Membrane</keyword>
<dbReference type="PANTHER" id="PTHR11360:SF284">
    <property type="entry name" value="EG:103B4.3 PROTEIN-RELATED"/>
    <property type="match status" value="1"/>
</dbReference>